<evidence type="ECO:0000256" key="6">
    <source>
        <dbReference type="RuleBase" id="RU361187"/>
    </source>
</evidence>
<dbReference type="RefSeq" id="WP_190326123.1">
    <property type="nucleotide sequence ID" value="NZ_CP061171.1"/>
</dbReference>
<keyword evidence="8" id="KW-1185">Reference proteome</keyword>
<gene>
    <name evidence="7" type="ORF">H9N25_12780</name>
</gene>
<keyword evidence="3 6" id="KW-0378">Hydrolase</keyword>
<dbReference type="Proteomes" id="UP000516439">
    <property type="component" value="Chromosome"/>
</dbReference>
<dbReference type="EMBL" id="CP061171">
    <property type="protein sequence ID" value="QNR82866.1"/>
    <property type="molecule type" value="Genomic_DNA"/>
</dbReference>
<dbReference type="PANTHER" id="PTHR43772:SF2">
    <property type="entry name" value="PUTATIVE (AFU_ORTHOLOGUE AFUA_2G04480)-RELATED"/>
    <property type="match status" value="1"/>
</dbReference>
<dbReference type="Gene3D" id="2.115.10.20">
    <property type="entry name" value="Glycosyl hydrolase domain, family 43"/>
    <property type="match status" value="1"/>
</dbReference>
<evidence type="ECO:0000256" key="2">
    <source>
        <dbReference type="ARBA" id="ARBA00022651"/>
    </source>
</evidence>
<proteinExistence type="inferred from homology"/>
<dbReference type="InterPro" id="IPR052176">
    <property type="entry name" value="Glycosyl_Hydrlase_43_Enz"/>
</dbReference>
<evidence type="ECO:0000313" key="8">
    <source>
        <dbReference type="Proteomes" id="UP000516439"/>
    </source>
</evidence>
<sequence length="331" mass="37637">MNRSIYHFRILLYSIGLQLLLISIANAQDVTDSLFNFRSNGNPIINHKYTADPAAIVVDNTLWLFTGHDFAGGQKGYKMKDWCVFSTTDLQNWTEYPTPLKLEDFSWDKSGSAYAGQVIKRNNKYYWYISTNGSGIGVATADRPQGPYRDALGKPLLTNADCFASKHSWTCIDPTVFIDDDGQGWLFWGNGVCYYAKLKKNMIEIDGKVGRIEFDGMQFEEAPWIHKYKKKYYLSYASGFPEKIAYATAEKIEGPYTYRGILNEVAGNSGTNHQAIIEFKGNWYFIYHNGARQRDGNSFSRSVCIDRLFYNPDGSIKRIVMTSEGTTIRGK</sequence>
<reference evidence="7 8" key="1">
    <citation type="submission" date="2020-09" db="EMBL/GenBank/DDBJ databases">
        <title>Pedobacter sp. SW-16 isolated from soil near Yeocheon.</title>
        <authorList>
            <person name="Im H.S."/>
            <person name="Joung Y."/>
            <person name="Lee S.-S."/>
        </authorList>
    </citation>
    <scope>NUCLEOTIDE SEQUENCE [LARGE SCALE GENOMIC DNA]</scope>
    <source>
        <strain evidence="7 8">SW-16</strain>
    </source>
</reference>
<protein>
    <submittedName>
        <fullName evidence="7">Family 43 glycosylhydrolase</fullName>
    </submittedName>
</protein>
<dbReference type="InterPro" id="IPR023296">
    <property type="entry name" value="Glyco_hydro_beta-prop_sf"/>
</dbReference>
<name>A0ABX6TCD4_9SPHI</name>
<keyword evidence="2" id="KW-0624">Polysaccharide degradation</keyword>
<evidence type="ECO:0000256" key="3">
    <source>
        <dbReference type="ARBA" id="ARBA00022801"/>
    </source>
</evidence>
<dbReference type="Pfam" id="PF04616">
    <property type="entry name" value="Glyco_hydro_43"/>
    <property type="match status" value="1"/>
</dbReference>
<evidence type="ECO:0000256" key="4">
    <source>
        <dbReference type="ARBA" id="ARBA00023277"/>
    </source>
</evidence>
<comment type="similarity">
    <text evidence="1 6">Belongs to the glycosyl hydrolase 43 family.</text>
</comment>
<keyword evidence="5 6" id="KW-0326">Glycosidase</keyword>
<organism evidence="7 8">
    <name type="scientific">Pedobacter riviphilus</name>
    <dbReference type="NCBI Taxonomy" id="2766984"/>
    <lineage>
        <taxon>Bacteria</taxon>
        <taxon>Pseudomonadati</taxon>
        <taxon>Bacteroidota</taxon>
        <taxon>Sphingobacteriia</taxon>
        <taxon>Sphingobacteriales</taxon>
        <taxon>Sphingobacteriaceae</taxon>
        <taxon>Pedobacter</taxon>
    </lineage>
</organism>
<keyword evidence="4" id="KW-0119">Carbohydrate metabolism</keyword>
<evidence type="ECO:0000256" key="1">
    <source>
        <dbReference type="ARBA" id="ARBA00009865"/>
    </source>
</evidence>
<dbReference type="SUPFAM" id="SSF75005">
    <property type="entry name" value="Arabinanase/levansucrase/invertase"/>
    <property type="match status" value="1"/>
</dbReference>
<dbReference type="InterPro" id="IPR006710">
    <property type="entry name" value="Glyco_hydro_43"/>
</dbReference>
<evidence type="ECO:0000313" key="7">
    <source>
        <dbReference type="EMBL" id="QNR82866.1"/>
    </source>
</evidence>
<dbReference type="PANTHER" id="PTHR43772">
    <property type="entry name" value="ENDO-1,4-BETA-XYLANASE"/>
    <property type="match status" value="1"/>
</dbReference>
<keyword evidence="2" id="KW-0858">Xylan degradation</keyword>
<evidence type="ECO:0000256" key="5">
    <source>
        <dbReference type="ARBA" id="ARBA00023295"/>
    </source>
</evidence>
<accession>A0ABX6TCD4</accession>
<dbReference type="CDD" id="cd18618">
    <property type="entry name" value="GH43_Xsa43E-like"/>
    <property type="match status" value="1"/>
</dbReference>